<comment type="function">
    <text evidence="10">Catalyzes the attachment of isoleucine to tRNA(Ile). As IleRS can inadvertently accommodate and process structurally similar amino acids such as valine, to avoid such errors it has two additional distinct tRNA(Ile)-dependent editing activities. One activity is designated as 'pretransfer' editing and involves the hydrolysis of activated Val-AMP. The other activity is designated 'posttransfer' editing and involves deacylation of mischarged Val-tRNA(Ile).</text>
</comment>
<keyword evidence="2 10" id="KW-0436">Ligase</keyword>
<dbReference type="CDD" id="cd00818">
    <property type="entry name" value="IleRS_core"/>
    <property type="match status" value="1"/>
</dbReference>
<keyword evidence="1 10" id="KW-0963">Cytoplasm</keyword>
<dbReference type="InterPro" id="IPR023586">
    <property type="entry name" value="Ile-tRNA-ligase_type2"/>
</dbReference>
<dbReference type="InterPro" id="IPR001412">
    <property type="entry name" value="aa-tRNA-synth_I_CS"/>
</dbReference>
<dbReference type="Pfam" id="PF08264">
    <property type="entry name" value="Anticodon_1"/>
    <property type="match status" value="1"/>
</dbReference>
<dbReference type="EMBL" id="MT631274">
    <property type="protein sequence ID" value="QNO47772.1"/>
    <property type="molecule type" value="Genomic_DNA"/>
</dbReference>
<dbReference type="InterPro" id="IPR033709">
    <property type="entry name" value="Anticodon_Ile_ABEc"/>
</dbReference>
<comment type="catalytic activity">
    <reaction evidence="9 10">
        <text>tRNA(Ile) + L-isoleucine + ATP = L-isoleucyl-tRNA(Ile) + AMP + diphosphate</text>
        <dbReference type="Rhea" id="RHEA:11060"/>
        <dbReference type="Rhea" id="RHEA-COMP:9666"/>
        <dbReference type="Rhea" id="RHEA-COMP:9695"/>
        <dbReference type="ChEBI" id="CHEBI:30616"/>
        <dbReference type="ChEBI" id="CHEBI:33019"/>
        <dbReference type="ChEBI" id="CHEBI:58045"/>
        <dbReference type="ChEBI" id="CHEBI:78442"/>
        <dbReference type="ChEBI" id="CHEBI:78528"/>
        <dbReference type="ChEBI" id="CHEBI:456215"/>
        <dbReference type="EC" id="6.1.1.5"/>
    </reaction>
</comment>
<dbReference type="InterPro" id="IPR013155">
    <property type="entry name" value="M/V/L/I-tRNA-synth_anticd-bd"/>
</dbReference>
<dbReference type="GO" id="GO:0005737">
    <property type="term" value="C:cytoplasm"/>
    <property type="evidence" value="ECO:0007669"/>
    <property type="project" value="UniProtKB-SubCell"/>
</dbReference>
<dbReference type="InterPro" id="IPR009008">
    <property type="entry name" value="Val/Leu/Ile-tRNA-synth_edit"/>
</dbReference>
<evidence type="ECO:0000256" key="2">
    <source>
        <dbReference type="ARBA" id="ARBA00022598"/>
    </source>
</evidence>
<evidence type="ECO:0000259" key="11">
    <source>
        <dbReference type="Pfam" id="PF00133"/>
    </source>
</evidence>
<dbReference type="Gene3D" id="3.40.50.620">
    <property type="entry name" value="HUPs"/>
    <property type="match status" value="2"/>
</dbReference>
<dbReference type="PANTHER" id="PTHR42780:SF1">
    <property type="entry name" value="ISOLEUCINE--TRNA LIGASE, CYTOPLASMIC"/>
    <property type="match status" value="1"/>
</dbReference>
<comment type="subcellular location">
    <subcellularLocation>
        <location evidence="10">Cytoplasm</location>
    </subcellularLocation>
</comment>
<proteinExistence type="inferred from homology"/>
<dbReference type="Pfam" id="PF00133">
    <property type="entry name" value="tRNA-synt_1"/>
    <property type="match status" value="1"/>
</dbReference>
<dbReference type="InterPro" id="IPR014729">
    <property type="entry name" value="Rossmann-like_a/b/a_fold"/>
</dbReference>
<feature type="domain" description="Aminoacyl-tRNA synthetase class Ia" evidence="11">
    <location>
        <begin position="17"/>
        <end position="625"/>
    </location>
</feature>
<evidence type="ECO:0000256" key="1">
    <source>
        <dbReference type="ARBA" id="ARBA00022490"/>
    </source>
</evidence>
<dbReference type="NCBIfam" id="TIGR00392">
    <property type="entry name" value="ileS"/>
    <property type="match status" value="1"/>
</dbReference>
<dbReference type="Gene3D" id="3.90.740.10">
    <property type="entry name" value="Valyl/Leucyl/Isoleucyl-tRNA synthetase, editing domain"/>
    <property type="match status" value="1"/>
</dbReference>
<dbReference type="SUPFAM" id="SSF47323">
    <property type="entry name" value="Anticodon-binding domain of a subclass of class I aminoacyl-tRNA synthetases"/>
    <property type="match status" value="2"/>
</dbReference>
<dbReference type="PANTHER" id="PTHR42780">
    <property type="entry name" value="SOLEUCYL-TRNA SYNTHETASE"/>
    <property type="match status" value="1"/>
</dbReference>
<keyword evidence="3 10" id="KW-0479">Metal-binding</keyword>
<dbReference type="PRINTS" id="PR00984">
    <property type="entry name" value="TRNASYNTHILE"/>
</dbReference>
<evidence type="ECO:0000256" key="10">
    <source>
        <dbReference type="HAMAP-Rule" id="MF_02003"/>
    </source>
</evidence>
<dbReference type="Pfam" id="PF19302">
    <property type="entry name" value="DUF5915"/>
    <property type="match status" value="1"/>
</dbReference>
<dbReference type="FunFam" id="1.10.730.10:FF:000033">
    <property type="entry name" value="Valine--tRNA ligase"/>
    <property type="match status" value="1"/>
</dbReference>
<evidence type="ECO:0000256" key="6">
    <source>
        <dbReference type="ARBA" id="ARBA00022840"/>
    </source>
</evidence>
<keyword evidence="6 10" id="KW-0067">ATP-binding</keyword>
<evidence type="ECO:0000256" key="8">
    <source>
        <dbReference type="ARBA" id="ARBA00023146"/>
    </source>
</evidence>
<dbReference type="PROSITE" id="PS00178">
    <property type="entry name" value="AA_TRNA_LIGASE_I"/>
    <property type="match status" value="1"/>
</dbReference>
<evidence type="ECO:0000256" key="5">
    <source>
        <dbReference type="ARBA" id="ARBA00022833"/>
    </source>
</evidence>
<feature type="short sequence motif" description="'HIGH' region" evidence="10">
    <location>
        <begin position="47"/>
        <end position="57"/>
    </location>
</feature>
<dbReference type="GO" id="GO:0008270">
    <property type="term" value="F:zinc ion binding"/>
    <property type="evidence" value="ECO:0007669"/>
    <property type="project" value="UniProtKB-UniRule"/>
</dbReference>
<dbReference type="InterPro" id="IPR009080">
    <property type="entry name" value="tRNAsynth_Ia_anticodon-bd"/>
</dbReference>
<dbReference type="GO" id="GO:0000049">
    <property type="term" value="F:tRNA binding"/>
    <property type="evidence" value="ECO:0007669"/>
    <property type="project" value="InterPro"/>
</dbReference>
<dbReference type="Gene3D" id="3.30.720.200">
    <property type="match status" value="1"/>
</dbReference>
<feature type="short sequence motif" description="'KMSKS' region" evidence="10">
    <location>
        <begin position="593"/>
        <end position="597"/>
    </location>
</feature>
<evidence type="ECO:0000256" key="7">
    <source>
        <dbReference type="ARBA" id="ARBA00022917"/>
    </source>
</evidence>
<dbReference type="GO" id="GO:0004822">
    <property type="term" value="F:isoleucine-tRNA ligase activity"/>
    <property type="evidence" value="ECO:0007669"/>
    <property type="project" value="UniProtKB-UniRule"/>
</dbReference>
<comment type="similarity">
    <text evidence="10">Belongs to the class-I aminoacyl-tRNA synthetase family. IleS type 2 subfamily.</text>
</comment>
<evidence type="ECO:0000256" key="9">
    <source>
        <dbReference type="ARBA" id="ARBA00048359"/>
    </source>
</evidence>
<name>A0A7G9YID8_9EURY</name>
<dbReference type="CDD" id="cd07961">
    <property type="entry name" value="Anticodon_Ia_Ile_ABEc"/>
    <property type="match status" value="1"/>
</dbReference>
<keyword evidence="4 10" id="KW-0547">Nucleotide-binding</keyword>
<protein>
    <recommendedName>
        <fullName evidence="10">Isoleucine--tRNA ligase</fullName>
        <ecNumber evidence="10">6.1.1.5</ecNumber>
    </recommendedName>
    <alternativeName>
        <fullName evidence="10">Isoleucyl-tRNA synthetase</fullName>
        <shortName evidence="10">IleRS</shortName>
    </alternativeName>
</protein>
<keyword evidence="5 10" id="KW-0862">Zinc</keyword>
<dbReference type="SUPFAM" id="SSF50677">
    <property type="entry name" value="ValRS/IleRS/LeuRS editing domain"/>
    <property type="match status" value="1"/>
</dbReference>
<dbReference type="InterPro" id="IPR002300">
    <property type="entry name" value="aa-tRNA-synth_Ia"/>
</dbReference>
<dbReference type="HAMAP" id="MF_02003">
    <property type="entry name" value="Ile_tRNA_synth_type2"/>
    <property type="match status" value="1"/>
</dbReference>
<organism evidence="13">
    <name type="scientific">Candidatus Methanogaster sp. ANME-2c ERB4</name>
    <dbReference type="NCBI Taxonomy" id="2759911"/>
    <lineage>
        <taxon>Archaea</taxon>
        <taxon>Methanobacteriati</taxon>
        <taxon>Methanobacteriota</taxon>
        <taxon>Stenosarchaea group</taxon>
        <taxon>Methanomicrobia</taxon>
        <taxon>Methanosarcinales</taxon>
        <taxon>ANME-2 cluster</taxon>
        <taxon>Candidatus Methanogasteraceae</taxon>
        <taxon>Candidatus Methanogaster</taxon>
    </lineage>
</organism>
<dbReference type="EC" id="6.1.1.5" evidence="10"/>
<feature type="domain" description="Methionyl/Valyl/Leucyl/Isoleucyl-tRNA synthetase anticodon-binding" evidence="12">
    <location>
        <begin position="683"/>
        <end position="834"/>
    </location>
</feature>
<dbReference type="GO" id="GO:0005524">
    <property type="term" value="F:ATP binding"/>
    <property type="evidence" value="ECO:0007669"/>
    <property type="project" value="UniProtKB-UniRule"/>
</dbReference>
<keyword evidence="8 10" id="KW-0030">Aminoacyl-tRNA synthetase</keyword>
<feature type="binding site" evidence="10">
    <location>
        <position position="596"/>
    </location>
    <ligand>
        <name>ATP</name>
        <dbReference type="ChEBI" id="CHEBI:30616"/>
    </ligand>
</feature>
<dbReference type="FunFam" id="3.40.50.620:FF:000286">
    <property type="entry name" value="Isoleucine--tRNA ligase"/>
    <property type="match status" value="1"/>
</dbReference>
<evidence type="ECO:0000256" key="4">
    <source>
        <dbReference type="ARBA" id="ARBA00022741"/>
    </source>
</evidence>
<comment type="domain">
    <text evidence="10">IleRS has two distinct active sites: one for aminoacylation and one for editing. The misactivated valine is translocated from the active site to the editing site, which sterically excludes the correctly activated isoleucine. The single editing site contains two valyl binding pockets, one specific for each substrate (Val-AMP or Val-tRNA(Ile)).</text>
</comment>
<evidence type="ECO:0000256" key="3">
    <source>
        <dbReference type="ARBA" id="ARBA00022723"/>
    </source>
</evidence>
<reference evidence="13" key="1">
    <citation type="submission" date="2020-06" db="EMBL/GenBank/DDBJ databases">
        <title>Unique genomic features of the anaerobic methanotrophic archaea.</title>
        <authorList>
            <person name="Chadwick G.L."/>
            <person name="Skennerton C.T."/>
            <person name="Laso-Perez R."/>
            <person name="Leu A.O."/>
            <person name="Speth D.R."/>
            <person name="Yu H."/>
            <person name="Morgan-Lang C."/>
            <person name="Hatzenpichler R."/>
            <person name="Goudeau D."/>
            <person name="Malmstrom R."/>
            <person name="Brazelton W.J."/>
            <person name="Woyke T."/>
            <person name="Hallam S.J."/>
            <person name="Tyson G.W."/>
            <person name="Wegener G."/>
            <person name="Boetius A."/>
            <person name="Orphan V."/>
        </authorList>
    </citation>
    <scope>NUCLEOTIDE SEQUENCE</scope>
</reference>
<keyword evidence="7 10" id="KW-0648">Protein biosynthesis</keyword>
<comment type="subunit">
    <text evidence="10">Monomer.</text>
</comment>
<dbReference type="SUPFAM" id="SSF52374">
    <property type="entry name" value="Nucleotidylyl transferase"/>
    <property type="match status" value="1"/>
</dbReference>
<dbReference type="GO" id="GO:0006428">
    <property type="term" value="P:isoleucyl-tRNA aminoacylation"/>
    <property type="evidence" value="ECO:0007669"/>
    <property type="project" value="UniProtKB-UniRule"/>
</dbReference>
<gene>
    <name evidence="10 13" type="primary">ileS</name>
    <name evidence="13" type="ORF">FMEMAFBA_00030</name>
</gene>
<sequence length="1056" mass="119822">MEPITARYDAKAIEEEVQRFWDDNSTYAHVRDLRKHEKTFFFVDGPPYTTGHIHLGTAWNKIIKDSVLRCRSMQGNNVIDRAGWDMHGLPIEVKVEEKLDFKTKKDIEAYGIDAFVSTCKEFAIQNMGAMTTQFKRLGVWLDWDHPYMTLKREYIESVWWTLKKANEKGLLEKGRRVVNWCPRCETAIADSEVEYGDRTDSSIYVKFPVIGEENTFIVIWTTTPWTIPANMAVAVHPDFEYSVVRAYKDGKSEILIFASELVDQVLKVGRYQDYELIEVRYGKDLVGTRYTHPLADIIPKQNEFEHKVFSADFVTTENTGCVHIAPGHGVDDFELGSKYGLTPFCPVGPDGRYTAELEVYEGVYVKDADQTVINDLLERDLLLASGTIVHRYGHCWRCKTPIIYLATEQWFLKISELKEAMLKEIAKVSWYPEWAGSARFHDWVSGARDWCISRQRYWGVPIPIWVCDSCKRYEVIGTVDELNERSSSAPSDLHRPWVDEVTFGCECGGTMRRVEDVFDVWFDSAVASWATLGYPHATEAFKAMWPPDFIVEGHDQTRGWFYSQLGAGMVAFDRIPYKSVLMHGFTLDEGGSKMSKSLGNVIAPETVIEKFGADALRMYVLSTNSPWDDLKFSWSEIETVHRSLNILWNVYRFPLPYMILDNFDPAADAVTFESVYYAMRPEDLWILSKVNSLVRDVTSAMDEYKLHTATRAIMEFILDDLSRWYIQLIRPRTWNEADDPDKLAVYRVLYDVFTTVTRVIAPFMPYLAENIYQNLEAGGAGETMRSVHACDWPVPNQDLIDLQLDEDMAEIRKIVEAAANARQKAKRKLRWPVARIVVAPAGEAGKDVMRAVRSLAGVLSEQANAKEIVVLGVDEAWDALGVEAAPDMAKLGPVFKKDAGKVADAIRGADASALMAAIENTGECKLDYATVTADMVSFKRTLPEYAVDSEFAHGMVYVDVSLTQEIESEGYSAEVIRRIQDMRKELDLEVNDWITVTVTLSDERVGDLLRKREEVIAGEVRAKDISIGDASATGDLVKEWTVEGVEISIGVGRMKP</sequence>
<dbReference type="Gene3D" id="1.10.730.10">
    <property type="entry name" value="Isoleucyl-tRNA Synthetase, Domain 1"/>
    <property type="match status" value="1"/>
</dbReference>
<dbReference type="GO" id="GO:0002161">
    <property type="term" value="F:aminoacyl-tRNA deacylase activity"/>
    <property type="evidence" value="ECO:0007669"/>
    <property type="project" value="InterPro"/>
</dbReference>
<accession>A0A7G9YID8</accession>
<evidence type="ECO:0000259" key="12">
    <source>
        <dbReference type="Pfam" id="PF08264"/>
    </source>
</evidence>
<dbReference type="AlphaFoldDB" id="A0A7G9YID8"/>
<comment type="cofactor">
    <cofactor evidence="10">
        <name>Zn(2+)</name>
        <dbReference type="ChEBI" id="CHEBI:29105"/>
    </cofactor>
</comment>
<dbReference type="InterPro" id="IPR002301">
    <property type="entry name" value="Ile-tRNA-ligase"/>
</dbReference>
<evidence type="ECO:0000313" key="13">
    <source>
        <dbReference type="EMBL" id="QNO47772.1"/>
    </source>
</evidence>